<dbReference type="AlphaFoldDB" id="M5P8F2"/>
<dbReference type="Pfam" id="PF01526">
    <property type="entry name" value="DDE_Tnp_Tn3"/>
    <property type="match status" value="1"/>
</dbReference>
<reference evidence="2 3" key="1">
    <citation type="journal article" date="2013" name="Genome Announc.">
        <title>Draft Whole-Genome Sequence of Bacillus sonorensis Strain L12, a Source of Nonribosomal Lipopeptides.</title>
        <authorList>
            <person name="Adimpong D.B."/>
            <person name="Sorensen K.I."/>
            <person name="Nielsen D.S."/>
            <person name="Thorsen L."/>
            <person name="Rasmussen T.B."/>
            <person name="Derkx P.M."/>
            <person name="Jespersen L."/>
        </authorList>
    </citation>
    <scope>NUCLEOTIDE SEQUENCE [LARGE SCALE GENOMIC DNA]</scope>
    <source>
        <strain evidence="2 3">L12</strain>
    </source>
</reference>
<gene>
    <name evidence="2" type="ORF">BSONL12_05323</name>
</gene>
<name>M5P8F2_9BACI</name>
<feature type="domain" description="Tn3 transposase DDE" evidence="1">
    <location>
        <begin position="14"/>
        <end position="86"/>
    </location>
</feature>
<dbReference type="eggNOG" id="COG4644">
    <property type="taxonomic scope" value="Bacteria"/>
</dbReference>
<dbReference type="GO" id="GO:0006313">
    <property type="term" value="P:DNA transposition"/>
    <property type="evidence" value="ECO:0007669"/>
    <property type="project" value="InterPro"/>
</dbReference>
<dbReference type="STRING" id="1274524.BSONL12_05323"/>
<dbReference type="Proteomes" id="UP000011907">
    <property type="component" value="Unassembled WGS sequence"/>
</dbReference>
<dbReference type="GO" id="GO:0004803">
    <property type="term" value="F:transposase activity"/>
    <property type="evidence" value="ECO:0007669"/>
    <property type="project" value="InterPro"/>
</dbReference>
<sequence>MLSEFLLLFHSVPFFGKHGELRERALQDQLQRASALSILINAISVWNAVYLSKATDLLRSKGTLRKDLLKHVSPLGWEHINFLGEYRFDPKGATTLETLRPLSQE</sequence>
<proteinExistence type="predicted"/>
<evidence type="ECO:0000313" key="3">
    <source>
        <dbReference type="Proteomes" id="UP000011907"/>
    </source>
</evidence>
<dbReference type="InterPro" id="IPR002513">
    <property type="entry name" value="Tn3_Tnp_DDE_dom"/>
</dbReference>
<evidence type="ECO:0000313" key="2">
    <source>
        <dbReference type="EMBL" id="EME75709.1"/>
    </source>
</evidence>
<comment type="caution">
    <text evidence="2">The sequence shown here is derived from an EMBL/GenBank/DDBJ whole genome shotgun (WGS) entry which is preliminary data.</text>
</comment>
<evidence type="ECO:0000259" key="1">
    <source>
        <dbReference type="Pfam" id="PF01526"/>
    </source>
</evidence>
<organism evidence="2 3">
    <name type="scientific">Bacillus sonorensis L12</name>
    <dbReference type="NCBI Taxonomy" id="1274524"/>
    <lineage>
        <taxon>Bacteria</taxon>
        <taxon>Bacillati</taxon>
        <taxon>Bacillota</taxon>
        <taxon>Bacilli</taxon>
        <taxon>Bacillales</taxon>
        <taxon>Bacillaceae</taxon>
        <taxon>Bacillus</taxon>
    </lineage>
</organism>
<accession>M5P8F2</accession>
<dbReference type="EMBL" id="AOFM01000004">
    <property type="protein sequence ID" value="EME75709.1"/>
    <property type="molecule type" value="Genomic_DNA"/>
</dbReference>
<protein>
    <submittedName>
        <fullName evidence="2">Transposase</fullName>
    </submittedName>
</protein>